<proteinExistence type="predicted"/>
<comment type="caution">
    <text evidence="1">The sequence shown here is derived from an EMBL/GenBank/DDBJ whole genome shotgun (WGS) entry which is preliminary data.</text>
</comment>
<evidence type="ECO:0000313" key="1">
    <source>
        <dbReference type="EMBL" id="VEL13006.1"/>
    </source>
</evidence>
<organism evidence="1 2">
    <name type="scientific">Protopolystoma xenopodis</name>
    <dbReference type="NCBI Taxonomy" id="117903"/>
    <lineage>
        <taxon>Eukaryota</taxon>
        <taxon>Metazoa</taxon>
        <taxon>Spiralia</taxon>
        <taxon>Lophotrochozoa</taxon>
        <taxon>Platyhelminthes</taxon>
        <taxon>Monogenea</taxon>
        <taxon>Polyopisthocotylea</taxon>
        <taxon>Polystomatidea</taxon>
        <taxon>Polystomatidae</taxon>
        <taxon>Protopolystoma</taxon>
    </lineage>
</organism>
<keyword evidence="2" id="KW-1185">Reference proteome</keyword>
<evidence type="ECO:0000313" key="2">
    <source>
        <dbReference type="Proteomes" id="UP000784294"/>
    </source>
</evidence>
<dbReference type="OrthoDB" id="10036898at2759"/>
<reference evidence="1" key="1">
    <citation type="submission" date="2018-11" db="EMBL/GenBank/DDBJ databases">
        <authorList>
            <consortium name="Pathogen Informatics"/>
        </authorList>
    </citation>
    <scope>NUCLEOTIDE SEQUENCE</scope>
</reference>
<name>A0A3S4ZJB0_9PLAT</name>
<accession>A0A3S4ZJB0</accession>
<gene>
    <name evidence="1" type="ORF">PXEA_LOCUS6446</name>
</gene>
<protein>
    <submittedName>
        <fullName evidence="1">Uncharacterized protein</fullName>
    </submittedName>
</protein>
<dbReference type="EMBL" id="CAAALY010016512">
    <property type="protein sequence ID" value="VEL13006.1"/>
    <property type="molecule type" value="Genomic_DNA"/>
</dbReference>
<dbReference type="AlphaFoldDB" id="A0A3S4ZJB0"/>
<dbReference type="Proteomes" id="UP000784294">
    <property type="component" value="Unassembled WGS sequence"/>
</dbReference>
<sequence>MTHQPRSWIARDACVDTSELRCFTGPIPQVLTICQPINMCFSHLTSIHLEKVNVEFSSGFLC</sequence>